<feature type="region of interest" description="Disordered" evidence="2">
    <location>
        <begin position="209"/>
        <end position="247"/>
    </location>
</feature>
<dbReference type="EMBL" id="PDLN01000005">
    <property type="protein sequence ID" value="RDW85713.1"/>
    <property type="molecule type" value="Genomic_DNA"/>
</dbReference>
<feature type="region of interest" description="Disordered" evidence="2">
    <location>
        <begin position="329"/>
        <end position="355"/>
    </location>
</feature>
<dbReference type="Proteomes" id="UP000256328">
    <property type="component" value="Unassembled WGS sequence"/>
</dbReference>
<dbReference type="GO" id="GO:0006357">
    <property type="term" value="P:regulation of transcription by RNA polymerase II"/>
    <property type="evidence" value="ECO:0007669"/>
    <property type="project" value="TreeGrafter"/>
</dbReference>
<keyword evidence="1" id="KW-0862">Zinc</keyword>
<feature type="compositionally biased region" description="Low complexity" evidence="2">
    <location>
        <begin position="22"/>
        <end position="34"/>
    </location>
</feature>
<dbReference type="PROSITE" id="PS00028">
    <property type="entry name" value="ZINC_FINGER_C2H2_1"/>
    <property type="match status" value="1"/>
</dbReference>
<feature type="domain" description="C2H2-type" evidence="3">
    <location>
        <begin position="611"/>
        <end position="647"/>
    </location>
</feature>
<feature type="compositionally biased region" description="Polar residues" evidence="2">
    <location>
        <begin position="617"/>
        <end position="627"/>
    </location>
</feature>
<feature type="compositionally biased region" description="Polar residues" evidence="2">
    <location>
        <begin position="456"/>
        <end position="467"/>
    </location>
</feature>
<dbReference type="SMART" id="SM00355">
    <property type="entry name" value="ZnF_C2H2"/>
    <property type="match status" value="3"/>
</dbReference>
<dbReference type="GO" id="GO:0008270">
    <property type="term" value="F:zinc ion binding"/>
    <property type="evidence" value="ECO:0007669"/>
    <property type="project" value="UniProtKB-KW"/>
</dbReference>
<dbReference type="PANTHER" id="PTHR46179:SF19">
    <property type="entry name" value="C2H2 FINGER DOMAIN TRANSCRIPTION FACTOR (EUROFUNG)-RELATED"/>
    <property type="match status" value="1"/>
</dbReference>
<feature type="region of interest" description="Disordered" evidence="2">
    <location>
        <begin position="431"/>
        <end position="494"/>
    </location>
</feature>
<feature type="domain" description="C2H2-type" evidence="3">
    <location>
        <begin position="649"/>
        <end position="679"/>
    </location>
</feature>
<feature type="region of interest" description="Disordered" evidence="2">
    <location>
        <begin position="579"/>
        <end position="627"/>
    </location>
</feature>
<proteinExistence type="predicted"/>
<feature type="region of interest" description="Disordered" evidence="2">
    <location>
        <begin position="144"/>
        <end position="163"/>
    </location>
</feature>
<sequence length="689" mass="76687">MLSAQPPRRPSSYTPIQNHYWPQSSSLSSTTPQSYDNLSNNLFSFGADQNSLISFQPQQSSSNLRIQVQQPELMQSEHNNSWLSNGQLTPKSATTRAHHHRESSLSSLGSAGPASPYNQPTGSNPHIALSTDPVDIYYELHDPSQQYHSNSKPLTPAHTPSQEQFLTSQYSRFNPQSYPDFSNNADFSQLAAMNGDGGSRSQQAMGDAELMPAPDFGHSGRPSVVSVASNDSPSTPPTFNEDRRKNGETISSNIDFWLDEYLQYCVPSDYRSTMPKLDRTMTDIYQDELYNPNFQITSAPPARSGQSTTVSPAQNDIFNQRLRAANSQHLSSMSQTPMNVPSRERSPFRQGSPLAPAANKFGVQNLQNMRLGTASGLREQQKAENDAMALRQQMERQSPARTPPKTISPKDVDLIYHESDEDANMPLFPKQEQQSPQQYHPQVQQSRVQEPEMDDTSSQQSFGSMATSRRESSGAYSTSSQNTTPHASNFNFGAPLMAGNMRTMPQQYPFVPQARSQTSNVSSTENFPSTLTSMESSSSEYAPESSEIQRPARTSADGGTYTCTYHNCTLRFDTPAKLQKHKREGHRQTATLIGGSSESPEDQANSQAGPHKCERINPSTGKPCNTIFSRPYDLTRHEDTIHNARKQKIRCNLCTEEKTFSRADALTRHYRVVHPQEELPGARRRRVGA</sequence>
<feature type="compositionally biased region" description="Polar residues" evidence="2">
    <location>
        <begin position="11"/>
        <end position="21"/>
    </location>
</feature>
<evidence type="ECO:0000259" key="3">
    <source>
        <dbReference type="PROSITE" id="PS50157"/>
    </source>
</evidence>
<feature type="region of interest" description="Disordered" evidence="2">
    <location>
        <begin position="391"/>
        <end position="412"/>
    </location>
</feature>
<evidence type="ECO:0000256" key="1">
    <source>
        <dbReference type="PROSITE-ProRule" id="PRU00042"/>
    </source>
</evidence>
<reference evidence="4 5" key="1">
    <citation type="journal article" date="2018" name="IMA Fungus">
        <title>IMA Genome-F 9: Draft genome sequence of Annulohypoxylon stygium, Aspergillus mulundensis, Berkeleyomyces basicola (syn. Thielaviopsis basicola), Ceratocystis smalleyi, two Cercospora beticola strains, Coleophoma cylindrospora, Fusarium fracticaudum, Phialophora cf. hyalina, and Morchella septimelata.</title>
        <authorList>
            <person name="Wingfield B.D."/>
            <person name="Bills G.F."/>
            <person name="Dong Y."/>
            <person name="Huang W."/>
            <person name="Nel W.J."/>
            <person name="Swalarsk-Parry B.S."/>
            <person name="Vaghefi N."/>
            <person name="Wilken P.M."/>
            <person name="An Z."/>
            <person name="de Beer Z.W."/>
            <person name="De Vos L."/>
            <person name="Chen L."/>
            <person name="Duong T.A."/>
            <person name="Gao Y."/>
            <person name="Hammerbacher A."/>
            <person name="Kikkert J.R."/>
            <person name="Li Y."/>
            <person name="Li H."/>
            <person name="Li K."/>
            <person name="Li Q."/>
            <person name="Liu X."/>
            <person name="Ma X."/>
            <person name="Naidoo K."/>
            <person name="Pethybridge S.J."/>
            <person name="Sun J."/>
            <person name="Steenkamp E.T."/>
            <person name="van der Nest M.A."/>
            <person name="van Wyk S."/>
            <person name="Wingfield M.J."/>
            <person name="Xiong C."/>
            <person name="Yue Q."/>
            <person name="Zhang X."/>
        </authorList>
    </citation>
    <scope>NUCLEOTIDE SEQUENCE [LARGE SCALE GENOMIC DNA]</scope>
    <source>
        <strain evidence="4 5">BP5796</strain>
    </source>
</reference>
<comment type="caution">
    <text evidence="4">The sequence shown here is derived from an EMBL/GenBank/DDBJ whole genome shotgun (WGS) entry which is preliminary data.</text>
</comment>
<feature type="compositionally biased region" description="Low complexity" evidence="2">
    <location>
        <begin position="431"/>
        <end position="448"/>
    </location>
</feature>
<dbReference type="InterPro" id="IPR051061">
    <property type="entry name" value="Zinc_finger_trans_reg"/>
</dbReference>
<feature type="compositionally biased region" description="Polar residues" evidence="2">
    <location>
        <begin position="80"/>
        <end position="95"/>
    </location>
</feature>
<dbReference type="Gene3D" id="3.30.160.60">
    <property type="entry name" value="Classic Zinc Finger"/>
    <property type="match status" value="1"/>
</dbReference>
<name>A0A3D8SHD4_9HELO</name>
<keyword evidence="1" id="KW-0479">Metal-binding</keyword>
<dbReference type="PROSITE" id="PS50157">
    <property type="entry name" value="ZINC_FINGER_C2H2_2"/>
    <property type="match status" value="3"/>
</dbReference>
<evidence type="ECO:0000313" key="5">
    <source>
        <dbReference type="Proteomes" id="UP000256328"/>
    </source>
</evidence>
<feature type="region of interest" description="Disordered" evidence="2">
    <location>
        <begin position="1"/>
        <end position="41"/>
    </location>
</feature>
<dbReference type="InterPro" id="IPR013087">
    <property type="entry name" value="Znf_C2H2_type"/>
</dbReference>
<feature type="region of interest" description="Disordered" evidence="2">
    <location>
        <begin position="512"/>
        <end position="556"/>
    </location>
</feature>
<feature type="compositionally biased region" description="Polar residues" evidence="2">
    <location>
        <begin position="588"/>
        <end position="608"/>
    </location>
</feature>
<feature type="compositionally biased region" description="Polar residues" evidence="2">
    <location>
        <begin position="474"/>
        <end position="491"/>
    </location>
</feature>
<feature type="region of interest" description="Disordered" evidence="2">
    <location>
        <begin position="80"/>
        <end position="129"/>
    </location>
</feature>
<accession>A0A3D8SHD4</accession>
<dbReference type="Pfam" id="PF00096">
    <property type="entry name" value="zf-C2H2"/>
    <property type="match status" value="1"/>
</dbReference>
<keyword evidence="1" id="KW-0863">Zinc-finger</keyword>
<feature type="compositionally biased region" description="Polar residues" evidence="2">
    <location>
        <begin position="329"/>
        <end position="339"/>
    </location>
</feature>
<evidence type="ECO:0000256" key="2">
    <source>
        <dbReference type="SAM" id="MobiDB-lite"/>
    </source>
</evidence>
<dbReference type="PANTHER" id="PTHR46179">
    <property type="entry name" value="ZINC FINGER PROTEIN"/>
    <property type="match status" value="1"/>
</dbReference>
<dbReference type="OrthoDB" id="7295497at2759"/>
<feature type="compositionally biased region" description="Low complexity" evidence="2">
    <location>
        <begin position="104"/>
        <end position="116"/>
    </location>
</feature>
<dbReference type="GO" id="GO:0005634">
    <property type="term" value="C:nucleus"/>
    <property type="evidence" value="ECO:0007669"/>
    <property type="project" value="TreeGrafter"/>
</dbReference>
<dbReference type="AlphaFoldDB" id="A0A3D8SHD4"/>
<organism evidence="4 5">
    <name type="scientific">Coleophoma crateriformis</name>
    <dbReference type="NCBI Taxonomy" id="565419"/>
    <lineage>
        <taxon>Eukaryota</taxon>
        <taxon>Fungi</taxon>
        <taxon>Dikarya</taxon>
        <taxon>Ascomycota</taxon>
        <taxon>Pezizomycotina</taxon>
        <taxon>Leotiomycetes</taxon>
        <taxon>Helotiales</taxon>
        <taxon>Dermateaceae</taxon>
        <taxon>Coleophoma</taxon>
    </lineage>
</organism>
<feature type="compositionally biased region" description="Low complexity" evidence="2">
    <location>
        <begin position="533"/>
        <end position="546"/>
    </location>
</feature>
<gene>
    <name evidence="4" type="ORF">BP5796_04038</name>
</gene>
<keyword evidence="5" id="KW-1185">Reference proteome</keyword>
<protein>
    <recommendedName>
        <fullName evidence="3">C2H2-type domain-containing protein</fullName>
    </recommendedName>
</protein>
<feature type="domain" description="C2H2-type" evidence="3">
    <location>
        <begin position="561"/>
        <end position="591"/>
    </location>
</feature>
<feature type="compositionally biased region" description="Polar residues" evidence="2">
    <location>
        <begin position="514"/>
        <end position="532"/>
    </location>
</feature>
<evidence type="ECO:0000313" key="4">
    <source>
        <dbReference type="EMBL" id="RDW85713.1"/>
    </source>
</evidence>